<evidence type="ECO:0000256" key="1">
    <source>
        <dbReference type="SAM" id="MobiDB-lite"/>
    </source>
</evidence>
<organism evidence="2 3">
    <name type="scientific">Pseudo-nitzschia multistriata</name>
    <dbReference type="NCBI Taxonomy" id="183589"/>
    <lineage>
        <taxon>Eukaryota</taxon>
        <taxon>Sar</taxon>
        <taxon>Stramenopiles</taxon>
        <taxon>Ochrophyta</taxon>
        <taxon>Bacillariophyta</taxon>
        <taxon>Bacillariophyceae</taxon>
        <taxon>Bacillariophycidae</taxon>
        <taxon>Bacillariales</taxon>
        <taxon>Bacillariaceae</taxon>
        <taxon>Pseudo-nitzschia</taxon>
    </lineage>
</organism>
<dbReference type="AlphaFoldDB" id="A0A448ZBH9"/>
<proteinExistence type="predicted"/>
<reference evidence="2 3" key="1">
    <citation type="submission" date="2019-01" db="EMBL/GenBank/DDBJ databases">
        <authorList>
            <person name="Ferrante I. M."/>
        </authorList>
    </citation>
    <scope>NUCLEOTIDE SEQUENCE [LARGE SCALE GENOMIC DNA]</scope>
    <source>
        <strain evidence="2 3">B856</strain>
    </source>
</reference>
<accession>A0A448ZBH9</accession>
<keyword evidence="3" id="KW-1185">Reference proteome</keyword>
<gene>
    <name evidence="2" type="ORF">PSNMU_V1.4_AUG-EV-PASAV3_0062610</name>
</gene>
<dbReference type="EMBL" id="CAACVS010000221">
    <property type="protein sequence ID" value="VEU39413.1"/>
    <property type="molecule type" value="Genomic_DNA"/>
</dbReference>
<evidence type="ECO:0000313" key="3">
    <source>
        <dbReference type="Proteomes" id="UP000291116"/>
    </source>
</evidence>
<feature type="region of interest" description="Disordered" evidence="1">
    <location>
        <begin position="561"/>
        <end position="605"/>
    </location>
</feature>
<feature type="compositionally biased region" description="Acidic residues" evidence="1">
    <location>
        <begin position="565"/>
        <end position="605"/>
    </location>
</feature>
<evidence type="ECO:0000313" key="2">
    <source>
        <dbReference type="EMBL" id="VEU39413.1"/>
    </source>
</evidence>
<protein>
    <submittedName>
        <fullName evidence="2">Uncharacterized protein</fullName>
    </submittedName>
</protein>
<feature type="region of interest" description="Disordered" evidence="1">
    <location>
        <begin position="456"/>
        <end position="490"/>
    </location>
</feature>
<sequence>MKMMFSLSSSLPSTKSHLLVFGLMLCGLKSIQTSSASKLEIVTSIQDDLEFDENNKLSKHYVVFPANRPDCATNLWETGEEETSYGFAAHPIEGDALAKVFPDAEEEKNECMAACLERGTDVSLAGHTMPQFHYRSGGLTKGAVQAKHFRSWFNQHCLKVEICFINYYVEERPLKVYWIHPTTGERLHRFDLKYSERNTNCFSSFLGHRLEAIDEESGFREEYVAEYTATKAFGTSPPSSSQKFDGIEEVEKTVKNALDHEWSRHNMVERTFSSLGFAKGRLDDDIFANMGAFYYNNRNNAVNEEWTGKGVFVNWWETDVRFVSIPWHTKRVWQDRLNTMVSKWAGVEIEETSMYGLRQYEEGARLLSHVDRIPTHAVSLIVNIAQNNLASPWPVEVFDHGDRLHEVTMEPGDIVYYESAKNLHSRNRPLTCKQGGCQYVNLFTHYRPVGDGDRWHRNLSDMPNRPPPLSNGASEYDHGKSSCRLPEGQQAQHENNTLDNHLGVGTVECEDRRLGSYMSPTLYRLNSGRDLFRWWKATADPNFSGFDDPDGTDDAYDAYELQGDEKEESFNDDVLDDDGVYDEEEDGEYDEEYEEDEAEDGNDEL</sequence>
<name>A0A448ZBH9_9STRA</name>
<dbReference type="Proteomes" id="UP000291116">
    <property type="component" value="Unassembled WGS sequence"/>
</dbReference>
<dbReference type="OrthoDB" id="41875at2759"/>